<name>A0AA36B8I0_OCTVU</name>
<dbReference type="Proteomes" id="UP001162480">
    <property type="component" value="Chromosome 10"/>
</dbReference>
<dbReference type="AlphaFoldDB" id="A0AA36B8I0"/>
<protein>
    <submittedName>
        <fullName evidence="1">Uncharacterized protein</fullName>
    </submittedName>
</protein>
<accession>A0AA36B8I0</accession>
<evidence type="ECO:0000313" key="2">
    <source>
        <dbReference type="Proteomes" id="UP001162480"/>
    </source>
</evidence>
<organism evidence="1 2">
    <name type="scientific">Octopus vulgaris</name>
    <name type="common">Common octopus</name>
    <dbReference type="NCBI Taxonomy" id="6645"/>
    <lineage>
        <taxon>Eukaryota</taxon>
        <taxon>Metazoa</taxon>
        <taxon>Spiralia</taxon>
        <taxon>Lophotrochozoa</taxon>
        <taxon>Mollusca</taxon>
        <taxon>Cephalopoda</taxon>
        <taxon>Coleoidea</taxon>
        <taxon>Octopodiformes</taxon>
        <taxon>Octopoda</taxon>
        <taxon>Incirrata</taxon>
        <taxon>Octopodidae</taxon>
        <taxon>Octopus</taxon>
    </lineage>
</organism>
<keyword evidence="2" id="KW-1185">Reference proteome</keyword>
<dbReference type="EMBL" id="OX597823">
    <property type="protein sequence ID" value="CAI9729131.1"/>
    <property type="molecule type" value="Genomic_DNA"/>
</dbReference>
<evidence type="ECO:0000313" key="1">
    <source>
        <dbReference type="EMBL" id="CAI9729131.1"/>
    </source>
</evidence>
<gene>
    <name evidence="1" type="ORF">OCTVUL_1B025222</name>
</gene>
<sequence>MKNMKKLKKQKAVCKGGEWSYLSEKMVRFMFFKSITVVVVLVVALAVDVVCTNRTFIVKPKCDPFTSCNGGGGGGGGGGDSVMMEVVKTVMRKRLKS</sequence>
<proteinExistence type="predicted"/>
<reference evidence="1" key="1">
    <citation type="submission" date="2023-08" db="EMBL/GenBank/DDBJ databases">
        <authorList>
            <person name="Alioto T."/>
            <person name="Alioto T."/>
            <person name="Gomez Garrido J."/>
        </authorList>
    </citation>
    <scope>NUCLEOTIDE SEQUENCE</scope>
</reference>